<evidence type="ECO:0000256" key="5">
    <source>
        <dbReference type="SAM" id="MobiDB-lite"/>
    </source>
</evidence>
<dbReference type="AlphaFoldDB" id="A0A2M4CSM4"/>
<dbReference type="EMBL" id="GGFL01004149">
    <property type="protein sequence ID" value="MBW68327.1"/>
    <property type="molecule type" value="Transcribed_RNA"/>
</dbReference>
<evidence type="ECO:0000259" key="6">
    <source>
        <dbReference type="PROSITE" id="PS01031"/>
    </source>
</evidence>
<dbReference type="GO" id="GO:0042026">
    <property type="term" value="P:protein refolding"/>
    <property type="evidence" value="ECO:0007669"/>
    <property type="project" value="TreeGrafter"/>
</dbReference>
<dbReference type="VEuPathDB" id="VectorBase:ADAC001595"/>
<proteinExistence type="inferred from homology"/>
<organism evidence="7">
    <name type="scientific">Anopheles darlingi</name>
    <name type="common">Mosquito</name>
    <dbReference type="NCBI Taxonomy" id="43151"/>
    <lineage>
        <taxon>Eukaryota</taxon>
        <taxon>Metazoa</taxon>
        <taxon>Ecdysozoa</taxon>
        <taxon>Arthropoda</taxon>
        <taxon>Hexapoda</taxon>
        <taxon>Insecta</taxon>
        <taxon>Pterygota</taxon>
        <taxon>Neoptera</taxon>
        <taxon>Endopterygota</taxon>
        <taxon>Diptera</taxon>
        <taxon>Nematocera</taxon>
        <taxon>Culicoidea</taxon>
        <taxon>Culicidae</taxon>
        <taxon>Anophelinae</taxon>
        <taxon>Anopheles</taxon>
    </lineage>
</organism>
<dbReference type="GO" id="GO:0051082">
    <property type="term" value="F:unfolded protein binding"/>
    <property type="evidence" value="ECO:0007669"/>
    <property type="project" value="TreeGrafter"/>
</dbReference>
<dbReference type="GO" id="GO:0046872">
    <property type="term" value="F:metal ion binding"/>
    <property type="evidence" value="ECO:0007669"/>
    <property type="project" value="UniProtKB-KW"/>
</dbReference>
<dbReference type="VEuPathDB" id="VectorBase:ADAR2_006997"/>
<dbReference type="Gene3D" id="2.60.40.790">
    <property type="match status" value="1"/>
</dbReference>
<dbReference type="CDD" id="cd06526">
    <property type="entry name" value="metazoan_ACD"/>
    <property type="match status" value="1"/>
</dbReference>
<feature type="binding site" evidence="2">
    <location>
        <position position="125"/>
    </location>
    <ligand>
        <name>Zn(2+)</name>
        <dbReference type="ChEBI" id="CHEBI:29105"/>
        <label>1</label>
    </ligand>
</feature>
<dbReference type="InterPro" id="IPR055269">
    <property type="entry name" value="Alpha-crystallin/HSP_16"/>
</dbReference>
<protein>
    <submittedName>
        <fullName evidence="7">Putative alpha crystallin</fullName>
    </submittedName>
</protein>
<dbReference type="PRINTS" id="PR00299">
    <property type="entry name" value="ACRYSTALLIN"/>
</dbReference>
<dbReference type="InterPro" id="IPR002068">
    <property type="entry name" value="A-crystallin/Hsp20_dom"/>
</dbReference>
<dbReference type="PIRSF" id="PIRSF036514">
    <property type="entry name" value="Sm_HSP_B1"/>
    <property type="match status" value="1"/>
</dbReference>
<dbReference type="GO" id="GO:0005634">
    <property type="term" value="C:nucleus"/>
    <property type="evidence" value="ECO:0007669"/>
    <property type="project" value="TreeGrafter"/>
</dbReference>
<dbReference type="PROSITE" id="PS01031">
    <property type="entry name" value="SHSP"/>
    <property type="match status" value="1"/>
</dbReference>
<reference evidence="7" key="1">
    <citation type="submission" date="2018-01" db="EMBL/GenBank/DDBJ databases">
        <title>An insight into the sialome of Amazonian anophelines.</title>
        <authorList>
            <person name="Ribeiro J.M."/>
            <person name="Scarpassa V."/>
            <person name="Calvo E."/>
        </authorList>
    </citation>
    <scope>NUCLEOTIDE SEQUENCE</scope>
</reference>
<accession>A0A2M4CSM4</accession>
<sequence>MSIVPIFFRNWWEDEWDRPLRSSRLLDQHFGSGIGGDDLLGALAAVTEPRHRRHPLNHHHHHHHHGPGRYVRPWHSSCVANTRDSGSTVNVTNDKFQINLDVQQFAPEEISVKYVDKSLVVEGKHEEKEDEHGYISRHFVRRYMLPAGHNENQIESSLSSDGILTITCPRLAIEKKPEKSITITHTGKPSKMAVDQQPNGTKNLETKGK</sequence>
<dbReference type="PANTHER" id="PTHR45640">
    <property type="entry name" value="HEAT SHOCK PROTEIN HSP-12.2-RELATED"/>
    <property type="match status" value="1"/>
</dbReference>
<feature type="region of interest" description="Disordered" evidence="5">
    <location>
        <begin position="179"/>
        <end position="209"/>
    </location>
</feature>
<feature type="domain" description="SHSP" evidence="6">
    <location>
        <begin position="78"/>
        <end position="186"/>
    </location>
</feature>
<dbReference type="SUPFAM" id="SSF49764">
    <property type="entry name" value="HSP20-like chaperones"/>
    <property type="match status" value="1"/>
</dbReference>
<evidence type="ECO:0000313" key="7">
    <source>
        <dbReference type="EMBL" id="MBW68327.1"/>
    </source>
</evidence>
<name>A0A2M4CSM4_ANODA</name>
<evidence type="ECO:0000256" key="3">
    <source>
        <dbReference type="PROSITE-ProRule" id="PRU00285"/>
    </source>
</evidence>
<evidence type="ECO:0000256" key="4">
    <source>
        <dbReference type="RuleBase" id="RU003616"/>
    </source>
</evidence>
<dbReference type="Pfam" id="PF00011">
    <property type="entry name" value="HSP20"/>
    <property type="match status" value="1"/>
</dbReference>
<keyword evidence="2" id="KW-0862">Zinc</keyword>
<keyword evidence="2" id="KW-0479">Metal-binding</keyword>
<evidence type="ECO:0000256" key="2">
    <source>
        <dbReference type="PIRSR" id="PIRSR036514-1"/>
    </source>
</evidence>
<feature type="binding site" evidence="2">
    <location>
        <position position="132"/>
    </location>
    <ligand>
        <name>Zn(2+)</name>
        <dbReference type="ChEBI" id="CHEBI:29105"/>
        <label>1</label>
    </ligand>
</feature>
<comment type="similarity">
    <text evidence="1 3 4">Belongs to the small heat shock protein (HSP20) family.</text>
</comment>
<evidence type="ECO:0000256" key="1">
    <source>
        <dbReference type="PIRNR" id="PIRNR036514"/>
    </source>
</evidence>
<dbReference type="GO" id="GO:0005737">
    <property type="term" value="C:cytoplasm"/>
    <property type="evidence" value="ECO:0007669"/>
    <property type="project" value="TreeGrafter"/>
</dbReference>
<feature type="binding site" evidence="2">
    <location>
        <position position="127"/>
    </location>
    <ligand>
        <name>Zn(2+)</name>
        <dbReference type="ChEBI" id="CHEBI:29105"/>
        <label>1</label>
    </ligand>
</feature>
<dbReference type="InterPro" id="IPR008978">
    <property type="entry name" value="HSP20-like_chaperone"/>
</dbReference>
<dbReference type="GO" id="GO:0009408">
    <property type="term" value="P:response to heat"/>
    <property type="evidence" value="ECO:0007669"/>
    <property type="project" value="UniProtKB-ARBA"/>
</dbReference>
<dbReference type="InterPro" id="IPR001436">
    <property type="entry name" value="Alpha-crystallin/sHSP_animal"/>
</dbReference>
<dbReference type="PANTHER" id="PTHR45640:SF34">
    <property type="entry name" value="PROTEIN LETHAL(2)ESSENTIAL FOR LIFE"/>
    <property type="match status" value="1"/>
</dbReference>